<protein>
    <submittedName>
        <fullName evidence="2">Type IV conjugative transfer system protein TraE</fullName>
    </submittedName>
</protein>
<reference evidence="2" key="1">
    <citation type="submission" date="2022-01" db="EMBL/GenBank/DDBJ databases">
        <title>Colwellia maritima, isolated from seawater.</title>
        <authorList>
            <person name="Kristyanto S."/>
            <person name="Jung J."/>
            <person name="Jeon C.O."/>
        </authorList>
    </citation>
    <scope>NUCLEOTIDE SEQUENCE</scope>
    <source>
        <strain evidence="2">MSW7</strain>
    </source>
</reference>
<sequence>MKKENSLVGMAYTDMLNTRKYMVITITVLSFVVAVLLLALIFKSSEYIVTPPSYTKALHIKNGAGNQEYQQQFALSIALMMGNIDSRNVEFVTDEVLKLMSPQLRSQTSLTLKREAQLLKVRKASQTFIVEDMMFSQKNDVVWVWGRKILTNRSGDKDSRRYTYEFRIEPINGYPRITYFPATMGSRRKKILNMSCQLILTCQKS</sequence>
<comment type="caution">
    <text evidence="2">The sequence shown here is derived from an EMBL/GenBank/DDBJ whole genome shotgun (WGS) entry which is preliminary data.</text>
</comment>
<accession>A0ABS9X7I6</accession>
<proteinExistence type="predicted"/>
<name>A0ABS9X7I6_9GAMM</name>
<dbReference type="RefSeq" id="WP_242289242.1">
    <property type="nucleotide sequence ID" value="NZ_JAKKSL010000007.1"/>
</dbReference>
<dbReference type="Pfam" id="PF05309">
    <property type="entry name" value="TraE"/>
    <property type="match status" value="1"/>
</dbReference>
<gene>
    <name evidence="2" type="ORF">L3081_24905</name>
</gene>
<evidence type="ECO:0000313" key="3">
    <source>
        <dbReference type="Proteomes" id="UP001139646"/>
    </source>
</evidence>
<organism evidence="2 3">
    <name type="scientific">Colwellia maritima</name>
    <dbReference type="NCBI Taxonomy" id="2912588"/>
    <lineage>
        <taxon>Bacteria</taxon>
        <taxon>Pseudomonadati</taxon>
        <taxon>Pseudomonadota</taxon>
        <taxon>Gammaproteobacteria</taxon>
        <taxon>Alteromonadales</taxon>
        <taxon>Colwelliaceae</taxon>
        <taxon>Colwellia</taxon>
    </lineage>
</organism>
<evidence type="ECO:0000313" key="2">
    <source>
        <dbReference type="EMBL" id="MCI2286065.1"/>
    </source>
</evidence>
<keyword evidence="1" id="KW-0812">Transmembrane</keyword>
<evidence type="ECO:0000256" key="1">
    <source>
        <dbReference type="SAM" id="Phobius"/>
    </source>
</evidence>
<keyword evidence="1" id="KW-1133">Transmembrane helix</keyword>
<keyword evidence="3" id="KW-1185">Reference proteome</keyword>
<feature type="transmembrane region" description="Helical" evidence="1">
    <location>
        <begin position="21"/>
        <end position="42"/>
    </location>
</feature>
<dbReference type="InterPro" id="IPR007973">
    <property type="entry name" value="Pilus_assembly_TraE"/>
</dbReference>
<dbReference type="Proteomes" id="UP001139646">
    <property type="component" value="Unassembled WGS sequence"/>
</dbReference>
<keyword evidence="1" id="KW-0472">Membrane</keyword>
<dbReference type="EMBL" id="JAKKSL010000007">
    <property type="protein sequence ID" value="MCI2286065.1"/>
    <property type="molecule type" value="Genomic_DNA"/>
</dbReference>